<dbReference type="EMBL" id="CYKH01002220">
    <property type="protein sequence ID" value="CUG94087.1"/>
    <property type="molecule type" value="Genomic_DNA"/>
</dbReference>
<feature type="compositionally biased region" description="Low complexity" evidence="3">
    <location>
        <begin position="296"/>
        <end position="327"/>
    </location>
</feature>
<accession>A0A0S4JTF8</accession>
<evidence type="ECO:0000313" key="5">
    <source>
        <dbReference type="EMBL" id="CUG94087.1"/>
    </source>
</evidence>
<evidence type="ECO:0000256" key="1">
    <source>
        <dbReference type="ARBA" id="ARBA00022737"/>
    </source>
</evidence>
<dbReference type="InterPro" id="IPR011989">
    <property type="entry name" value="ARM-like"/>
</dbReference>
<feature type="repeat" description="Pumilio" evidence="2">
    <location>
        <begin position="387"/>
        <end position="426"/>
    </location>
</feature>
<feature type="compositionally biased region" description="Basic and acidic residues" evidence="3">
    <location>
        <begin position="187"/>
        <end position="196"/>
    </location>
</feature>
<dbReference type="SUPFAM" id="SSF48371">
    <property type="entry name" value="ARM repeat"/>
    <property type="match status" value="1"/>
</dbReference>
<dbReference type="PROSITE" id="PS50302">
    <property type="entry name" value="PUM"/>
    <property type="match status" value="2"/>
</dbReference>
<dbReference type="VEuPathDB" id="TriTrypDB:BSAL_46430"/>
<evidence type="ECO:0000313" key="6">
    <source>
        <dbReference type="Proteomes" id="UP000051952"/>
    </source>
</evidence>
<dbReference type="GO" id="GO:0003729">
    <property type="term" value="F:mRNA binding"/>
    <property type="evidence" value="ECO:0007669"/>
    <property type="project" value="TreeGrafter"/>
</dbReference>
<evidence type="ECO:0000256" key="3">
    <source>
        <dbReference type="SAM" id="MobiDB-lite"/>
    </source>
</evidence>
<keyword evidence="6" id="KW-1185">Reference proteome</keyword>
<dbReference type="InterPro" id="IPR033133">
    <property type="entry name" value="PUM-HD"/>
</dbReference>
<evidence type="ECO:0000259" key="4">
    <source>
        <dbReference type="PROSITE" id="PS50303"/>
    </source>
</evidence>
<dbReference type="SMART" id="SM00025">
    <property type="entry name" value="Pumilio"/>
    <property type="match status" value="3"/>
</dbReference>
<feature type="region of interest" description="Disordered" evidence="3">
    <location>
        <begin position="296"/>
        <end position="334"/>
    </location>
</feature>
<dbReference type="Proteomes" id="UP000051952">
    <property type="component" value="Unassembled WGS sequence"/>
</dbReference>
<dbReference type="OrthoDB" id="668540at2759"/>
<dbReference type="PANTHER" id="PTHR12537:SF13">
    <property type="entry name" value="PUMILIO HOMOLOGY DOMAIN FAMILY MEMBER 4"/>
    <property type="match status" value="1"/>
</dbReference>
<feature type="repeat" description="Pumilio" evidence="2">
    <location>
        <begin position="428"/>
        <end position="467"/>
    </location>
</feature>
<dbReference type="PROSITE" id="PS50303">
    <property type="entry name" value="PUM_HD"/>
    <property type="match status" value="1"/>
</dbReference>
<dbReference type="Gene3D" id="1.25.10.10">
    <property type="entry name" value="Leucine-rich Repeat Variant"/>
    <property type="match status" value="1"/>
</dbReference>
<gene>
    <name evidence="5" type="ORF">BSAL_46430</name>
</gene>
<keyword evidence="1" id="KW-0677">Repeat</keyword>
<dbReference type="InterPro" id="IPR016024">
    <property type="entry name" value="ARM-type_fold"/>
</dbReference>
<evidence type="ECO:0000256" key="2">
    <source>
        <dbReference type="PROSITE-ProRule" id="PRU00317"/>
    </source>
</evidence>
<name>A0A0S4JTF8_BODSA</name>
<reference evidence="6" key="1">
    <citation type="submission" date="2015-09" db="EMBL/GenBank/DDBJ databases">
        <authorList>
            <consortium name="Pathogen Informatics"/>
        </authorList>
    </citation>
    <scope>NUCLEOTIDE SEQUENCE [LARGE SCALE GENOMIC DNA]</scope>
    <source>
        <strain evidence="6">Lake Konstanz</strain>
    </source>
</reference>
<feature type="region of interest" description="Disordered" evidence="3">
    <location>
        <begin position="187"/>
        <end position="224"/>
    </location>
</feature>
<sequence length="602" mass="65387">MLLTEFVPCPFFSYKFQSIEDDSRKGPLIFCLKEIVSPMATRSEPVSPTSCGGQSTSSRYSWNPYGGSTNGGGNTVHQWLHQVSVRLPSAVSPPDQHVHIDGNSSFCAERSPMIPASLGGHSSARRQHPPRASGVPPLFSQHAIQQLHNSSMQRGSLRGELSDGFSQSMSDFDTLSTPRRLERDDHAHLGAADHQRLGRSVISDDEENVNGKQAEGAAMDPSQESDVLTAIGRLRKIKRDENVPSQFRRYNKTMQQRIASLVAHDETLLLDLCENDRGNIVVTIVENASSAAALAAPSPIASPTAADSPASSRRLGGSGKSSPMSPSRQAMLKGRETAADDLMRDAELLLSIVMQHCWRLCTSQGGCIALTRLFDVMPPRQRTMLEDFVVDHFLALAVHPFGNFIVQMIIQRQTNDEGVLRSFLIHVSIPSSVIAIASNKFGSHVLESFFKHASPLLCCAAMQRLLSDDSTVRFLVSDNFGNYVIQQGMRRLTQAVKPAGSRGSTPQQQANGGEATLANRLSPKTPILGTSDPCNGLGEEDLLGGVGMLPKNADMGVMREAFVAKIVPYLRESPFCHNITKSLGLRKTPTSPPVARELSGSR</sequence>
<dbReference type="PANTHER" id="PTHR12537">
    <property type="entry name" value="RNA BINDING PROTEIN PUMILIO-RELATED"/>
    <property type="match status" value="1"/>
</dbReference>
<dbReference type="GO" id="GO:0005737">
    <property type="term" value="C:cytoplasm"/>
    <property type="evidence" value="ECO:0007669"/>
    <property type="project" value="TreeGrafter"/>
</dbReference>
<proteinExistence type="predicted"/>
<dbReference type="Pfam" id="PF00806">
    <property type="entry name" value="PUF"/>
    <property type="match status" value="4"/>
</dbReference>
<protein>
    <recommendedName>
        <fullName evidence="4">PUM-HD domain-containing protein</fullName>
    </recommendedName>
</protein>
<feature type="domain" description="PUM-HD" evidence="4">
    <location>
        <begin position="198"/>
        <end position="549"/>
    </location>
</feature>
<dbReference type="InterPro" id="IPR001313">
    <property type="entry name" value="Pumilio_RNA-bd_rpt"/>
</dbReference>
<dbReference type="GO" id="GO:0010608">
    <property type="term" value="P:post-transcriptional regulation of gene expression"/>
    <property type="evidence" value="ECO:0007669"/>
    <property type="project" value="TreeGrafter"/>
</dbReference>
<dbReference type="AlphaFoldDB" id="A0A0S4JTF8"/>
<organism evidence="5 6">
    <name type="scientific">Bodo saltans</name>
    <name type="common">Flagellated protozoan</name>
    <dbReference type="NCBI Taxonomy" id="75058"/>
    <lineage>
        <taxon>Eukaryota</taxon>
        <taxon>Discoba</taxon>
        <taxon>Euglenozoa</taxon>
        <taxon>Kinetoplastea</taxon>
        <taxon>Metakinetoplastina</taxon>
        <taxon>Eubodonida</taxon>
        <taxon>Bodonidae</taxon>
        <taxon>Bodo</taxon>
    </lineage>
</organism>